<dbReference type="GO" id="GO:0016020">
    <property type="term" value="C:membrane"/>
    <property type="evidence" value="ECO:0007669"/>
    <property type="project" value="UniProtKB-SubCell"/>
</dbReference>
<evidence type="ECO:0000256" key="6">
    <source>
        <dbReference type="ARBA" id="ARBA00022692"/>
    </source>
</evidence>
<evidence type="ECO:0000256" key="7">
    <source>
        <dbReference type="ARBA" id="ARBA00022723"/>
    </source>
</evidence>
<keyword evidence="9" id="KW-0833">Ubl conjugation pathway</keyword>
<dbReference type="RefSeq" id="XP_027115986.1">
    <property type="nucleotide sequence ID" value="XM_027260185.2"/>
</dbReference>
<comment type="catalytic activity">
    <reaction evidence="1">
        <text>S-ubiquitinyl-[E2 ubiquitin-conjugating enzyme]-L-cysteine + [acceptor protein]-L-lysine = [E2 ubiquitin-conjugating enzyme]-L-cysteine + N(6)-ubiquitinyl-[acceptor protein]-L-lysine.</text>
        <dbReference type="EC" id="2.3.2.27"/>
    </reaction>
</comment>
<evidence type="ECO:0000256" key="11">
    <source>
        <dbReference type="ARBA" id="ARBA00022989"/>
    </source>
</evidence>
<keyword evidence="11 16" id="KW-1133">Transmembrane helix</keyword>
<evidence type="ECO:0000256" key="9">
    <source>
        <dbReference type="ARBA" id="ARBA00022786"/>
    </source>
</evidence>
<evidence type="ECO:0000256" key="10">
    <source>
        <dbReference type="ARBA" id="ARBA00022833"/>
    </source>
</evidence>
<feature type="compositionally biased region" description="Polar residues" evidence="15">
    <location>
        <begin position="293"/>
        <end position="302"/>
    </location>
</feature>
<keyword evidence="18" id="KW-1185">Reference proteome</keyword>
<gene>
    <name evidence="19" type="primary">LOC113733935</name>
</gene>
<evidence type="ECO:0000256" key="5">
    <source>
        <dbReference type="ARBA" id="ARBA00022679"/>
    </source>
</evidence>
<evidence type="ECO:0000313" key="18">
    <source>
        <dbReference type="Proteomes" id="UP001652660"/>
    </source>
</evidence>
<evidence type="ECO:0000259" key="17">
    <source>
        <dbReference type="PROSITE" id="PS50089"/>
    </source>
</evidence>
<dbReference type="CDD" id="cd16461">
    <property type="entry name" value="RING-H2_EL5-like"/>
    <property type="match status" value="1"/>
</dbReference>
<comment type="pathway">
    <text evidence="3">Protein modification; protein ubiquitination.</text>
</comment>
<dbReference type="AlphaFoldDB" id="A0A6P6WMY1"/>
<name>A0A6P6WMY1_COFAR</name>
<proteinExistence type="inferred from homology"/>
<feature type="region of interest" description="Disordered" evidence="15">
    <location>
        <begin position="260"/>
        <end position="302"/>
    </location>
</feature>
<evidence type="ECO:0000256" key="16">
    <source>
        <dbReference type="SAM" id="Phobius"/>
    </source>
</evidence>
<keyword evidence="7" id="KW-0479">Metal-binding</keyword>
<evidence type="ECO:0000256" key="13">
    <source>
        <dbReference type="ARBA" id="ARBA00024209"/>
    </source>
</evidence>
<dbReference type="SMART" id="SM00184">
    <property type="entry name" value="RING"/>
    <property type="match status" value="1"/>
</dbReference>
<keyword evidence="6 16" id="KW-0812">Transmembrane</keyword>
<dbReference type="InterPro" id="IPR013083">
    <property type="entry name" value="Znf_RING/FYVE/PHD"/>
</dbReference>
<evidence type="ECO:0000256" key="4">
    <source>
        <dbReference type="ARBA" id="ARBA00012483"/>
    </source>
</evidence>
<dbReference type="GO" id="GO:0008270">
    <property type="term" value="F:zinc ion binding"/>
    <property type="evidence" value="ECO:0007669"/>
    <property type="project" value="UniProtKB-KW"/>
</dbReference>
<reference evidence="18" key="1">
    <citation type="journal article" date="2025" name="Foods">
        <title>Unveiling the Microbial Signatures of Arabica Coffee Cherries: Insights into Ripeness Specific Diversity, Functional Traits, and Implications for Quality and Safety.</title>
        <authorList>
            <consortium name="RefSeq"/>
            <person name="Tenea G.N."/>
            <person name="Cifuentes V."/>
            <person name="Reyes P."/>
            <person name="Cevallos-Vallejos M."/>
        </authorList>
    </citation>
    <scope>NUCLEOTIDE SEQUENCE [LARGE SCALE GENOMIC DNA]</scope>
</reference>
<dbReference type="FunFam" id="3.30.40.10:FF:000475">
    <property type="entry name" value="RING-H2 finger protein ATL3"/>
    <property type="match status" value="1"/>
</dbReference>
<dbReference type="GeneID" id="113733935"/>
<dbReference type="PANTHER" id="PTHR45768:SF34">
    <property type="entry name" value="RING-H2 FINGER PROTEIN ATL64"/>
    <property type="match status" value="1"/>
</dbReference>
<dbReference type="Pfam" id="PF13639">
    <property type="entry name" value="zf-RING_2"/>
    <property type="match status" value="1"/>
</dbReference>
<sequence length="302" mass="32863">MDADHSVPRIPNTPNPKDFAMGGKIMLSAIVILFLVVVLMVALHLYARWYLLRERRRQLLRRRSRLNSHRRAHIVFYVDNNPAAHPAPNSGLEPSVIASLPVFVYSPKTQPEGMDCAVCLSEFEENEKGRLLPKCNHSFHADCIDMWFHSHSTCPICRAAVEPVPEPAASNSAVEPEGSRIEPGLSSGLCPACVHEEGDCSSTASLGLRRKGLDSTAVRIEVPRRSAFEPELPLSSPASHGFRSPGTRLLSLKRILSMGRKTPGTAPATPCGAGTSCSSGPTQFDLESGPAELTQSRVLTPR</sequence>
<evidence type="ECO:0000313" key="19">
    <source>
        <dbReference type="RefSeq" id="XP_027115986.1"/>
    </source>
</evidence>
<keyword evidence="5" id="KW-0808">Transferase</keyword>
<evidence type="ECO:0000256" key="2">
    <source>
        <dbReference type="ARBA" id="ARBA00004167"/>
    </source>
</evidence>
<evidence type="ECO:0000256" key="1">
    <source>
        <dbReference type="ARBA" id="ARBA00000900"/>
    </source>
</evidence>
<dbReference type="PROSITE" id="PS50089">
    <property type="entry name" value="ZF_RING_2"/>
    <property type="match status" value="1"/>
</dbReference>
<keyword evidence="10" id="KW-0862">Zinc</keyword>
<accession>A0A6P6WMY1</accession>
<comment type="similarity">
    <text evidence="13">Belongs to the RING-type zinc finger family. ATL subfamily.</text>
</comment>
<keyword evidence="12 16" id="KW-0472">Membrane</keyword>
<dbReference type="Proteomes" id="UP001652660">
    <property type="component" value="Chromosome 3c"/>
</dbReference>
<dbReference type="SUPFAM" id="SSF57850">
    <property type="entry name" value="RING/U-box"/>
    <property type="match status" value="1"/>
</dbReference>
<evidence type="ECO:0000256" key="3">
    <source>
        <dbReference type="ARBA" id="ARBA00004906"/>
    </source>
</evidence>
<dbReference type="OrthoDB" id="8062037at2759"/>
<dbReference type="EC" id="2.3.2.27" evidence="4"/>
<dbReference type="GO" id="GO:0061630">
    <property type="term" value="F:ubiquitin protein ligase activity"/>
    <property type="evidence" value="ECO:0007669"/>
    <property type="project" value="UniProtKB-EC"/>
</dbReference>
<evidence type="ECO:0000256" key="15">
    <source>
        <dbReference type="SAM" id="MobiDB-lite"/>
    </source>
</evidence>
<feature type="transmembrane region" description="Helical" evidence="16">
    <location>
        <begin position="25"/>
        <end position="47"/>
    </location>
</feature>
<dbReference type="PANTHER" id="PTHR45768">
    <property type="entry name" value="E3 UBIQUITIN-PROTEIN LIGASE RNF13-LIKE"/>
    <property type="match status" value="1"/>
</dbReference>
<dbReference type="InterPro" id="IPR001841">
    <property type="entry name" value="Znf_RING"/>
</dbReference>
<evidence type="ECO:0000256" key="12">
    <source>
        <dbReference type="ARBA" id="ARBA00023136"/>
    </source>
</evidence>
<evidence type="ECO:0000256" key="8">
    <source>
        <dbReference type="ARBA" id="ARBA00022771"/>
    </source>
</evidence>
<protein>
    <recommendedName>
        <fullName evidence="4">RING-type E3 ubiquitin transferase</fullName>
        <ecNumber evidence="4">2.3.2.27</ecNumber>
    </recommendedName>
</protein>
<feature type="domain" description="RING-type" evidence="17">
    <location>
        <begin position="116"/>
        <end position="158"/>
    </location>
</feature>
<organism evidence="18 19">
    <name type="scientific">Coffea arabica</name>
    <name type="common">Arabian coffee</name>
    <dbReference type="NCBI Taxonomy" id="13443"/>
    <lineage>
        <taxon>Eukaryota</taxon>
        <taxon>Viridiplantae</taxon>
        <taxon>Streptophyta</taxon>
        <taxon>Embryophyta</taxon>
        <taxon>Tracheophyta</taxon>
        <taxon>Spermatophyta</taxon>
        <taxon>Magnoliopsida</taxon>
        <taxon>eudicotyledons</taxon>
        <taxon>Gunneridae</taxon>
        <taxon>Pentapetalae</taxon>
        <taxon>asterids</taxon>
        <taxon>lamiids</taxon>
        <taxon>Gentianales</taxon>
        <taxon>Rubiaceae</taxon>
        <taxon>Ixoroideae</taxon>
        <taxon>Gardenieae complex</taxon>
        <taxon>Bertiereae - Coffeeae clade</taxon>
        <taxon>Coffeeae</taxon>
        <taxon>Coffea</taxon>
    </lineage>
</organism>
<comment type="subcellular location">
    <subcellularLocation>
        <location evidence="2">Membrane</location>
        <topology evidence="2">Single-pass membrane protein</topology>
    </subcellularLocation>
</comment>
<reference evidence="19" key="2">
    <citation type="submission" date="2025-08" db="UniProtKB">
        <authorList>
            <consortium name="RefSeq"/>
        </authorList>
    </citation>
    <scope>IDENTIFICATION</scope>
    <source>
        <tissue evidence="19">Leaves</tissue>
    </source>
</reference>
<keyword evidence="8 14" id="KW-0863">Zinc-finger</keyword>
<dbReference type="Gene3D" id="3.30.40.10">
    <property type="entry name" value="Zinc/RING finger domain, C3HC4 (zinc finger)"/>
    <property type="match status" value="1"/>
</dbReference>
<evidence type="ECO:0000256" key="14">
    <source>
        <dbReference type="PROSITE-ProRule" id="PRU00175"/>
    </source>
</evidence>